<feature type="transmembrane region" description="Helical" evidence="1">
    <location>
        <begin position="172"/>
        <end position="191"/>
    </location>
</feature>
<feature type="transmembrane region" description="Helical" evidence="1">
    <location>
        <begin position="105"/>
        <end position="127"/>
    </location>
</feature>
<dbReference type="Proteomes" id="UP000534294">
    <property type="component" value="Unassembled WGS sequence"/>
</dbReference>
<organism evidence="2 3">
    <name type="scientific">Prosthecobacter dejongeii</name>
    <dbReference type="NCBI Taxonomy" id="48465"/>
    <lineage>
        <taxon>Bacteria</taxon>
        <taxon>Pseudomonadati</taxon>
        <taxon>Verrucomicrobiota</taxon>
        <taxon>Verrucomicrobiia</taxon>
        <taxon>Verrucomicrobiales</taxon>
        <taxon>Verrucomicrobiaceae</taxon>
        <taxon>Prosthecobacter</taxon>
    </lineage>
</organism>
<gene>
    <name evidence="2" type="ORF">HNQ64_002846</name>
</gene>
<feature type="transmembrane region" description="Helical" evidence="1">
    <location>
        <begin position="67"/>
        <end position="85"/>
    </location>
</feature>
<feature type="transmembrane region" description="Helical" evidence="1">
    <location>
        <begin position="233"/>
        <end position="250"/>
    </location>
</feature>
<evidence type="ECO:0000313" key="3">
    <source>
        <dbReference type="Proteomes" id="UP000534294"/>
    </source>
</evidence>
<keyword evidence="3" id="KW-1185">Reference proteome</keyword>
<reference evidence="2 3" key="1">
    <citation type="submission" date="2020-08" db="EMBL/GenBank/DDBJ databases">
        <title>Genomic Encyclopedia of Type Strains, Phase IV (KMG-IV): sequencing the most valuable type-strain genomes for metagenomic binning, comparative biology and taxonomic classification.</title>
        <authorList>
            <person name="Goeker M."/>
        </authorList>
    </citation>
    <scope>NUCLEOTIDE SEQUENCE [LARGE SCALE GENOMIC DNA]</scope>
    <source>
        <strain evidence="2 3">DSM 12251</strain>
    </source>
</reference>
<feature type="transmembrane region" description="Helical" evidence="1">
    <location>
        <begin position="386"/>
        <end position="404"/>
    </location>
</feature>
<accession>A0A7W8DQK4</accession>
<feature type="transmembrane region" description="Helical" evidence="1">
    <location>
        <begin position="12"/>
        <end position="38"/>
    </location>
</feature>
<comment type="caution">
    <text evidence="2">The sequence shown here is derived from an EMBL/GenBank/DDBJ whole genome shotgun (WGS) entry which is preliminary data.</text>
</comment>
<evidence type="ECO:0000313" key="2">
    <source>
        <dbReference type="EMBL" id="MBB5038583.1"/>
    </source>
</evidence>
<dbReference type="EMBL" id="JACHIF010000005">
    <property type="protein sequence ID" value="MBB5038583.1"/>
    <property type="molecule type" value="Genomic_DNA"/>
</dbReference>
<feature type="transmembrane region" description="Helical" evidence="1">
    <location>
        <begin position="296"/>
        <end position="316"/>
    </location>
</feature>
<evidence type="ECO:0000256" key="1">
    <source>
        <dbReference type="SAM" id="Phobius"/>
    </source>
</evidence>
<feature type="transmembrane region" description="Helical" evidence="1">
    <location>
        <begin position="328"/>
        <end position="352"/>
    </location>
</feature>
<keyword evidence="1" id="KW-0812">Transmembrane</keyword>
<protein>
    <submittedName>
        <fullName evidence="2">Uncharacterized protein</fullName>
    </submittedName>
</protein>
<keyword evidence="1" id="KW-1133">Transmembrane helix</keyword>
<feature type="transmembrane region" description="Helical" evidence="1">
    <location>
        <begin position="262"/>
        <end position="284"/>
    </location>
</feature>
<sequence>MKRIIFDFILRWRWVIACYLVFLSLLTWVFPFSFAPLFMQLLMTERNQGILRTLRPQPVTKRDQERAWWFISVGLTSLLSLPIMVTTTALHPWVMQHIRHVSVPAPWFSLAVVLWFGVGLSALIFLLPTQPQPTYLGKLLAIPGRMLWALATPLCVFVATRLPRTPEAMQPWQWMLAALVPVLLGISYWAAPRVLDPVSSPTLTRSFQEETSPQTDTGPQGLSLFLLTVHGRLIAISVALMVGIISLAQLKEGLSKTMPPSYASMMLGLAMFLPTGLFEAVNLRMLRILPLRSSQLTALLLSLPLLQGVIMGPLLVWSLGLSSGHLPLWQDVLCAVLYIAGGGAAMLTLAFHVSSGWRVYLYTLPMVLMIPLSHLSAFPLHEWQCIFGSLALILSAMATQRGLWRSAAFYRPRLRLNGQDESALNNT</sequence>
<name>A0A7W8DQK4_9BACT</name>
<keyword evidence="1" id="KW-0472">Membrane</keyword>
<feature type="transmembrane region" description="Helical" evidence="1">
    <location>
        <begin position="359"/>
        <end position="380"/>
    </location>
</feature>
<proteinExistence type="predicted"/>
<dbReference type="AlphaFoldDB" id="A0A7W8DQK4"/>
<dbReference type="RefSeq" id="WP_184209546.1">
    <property type="nucleotide sequence ID" value="NZ_JACHIF010000005.1"/>
</dbReference>
<feature type="transmembrane region" description="Helical" evidence="1">
    <location>
        <begin position="139"/>
        <end position="160"/>
    </location>
</feature>